<feature type="chain" id="PRO_5046875732" description="Lipocalin-like domain-containing protein" evidence="1">
    <location>
        <begin position="24"/>
        <end position="166"/>
    </location>
</feature>
<name>A0ABX0XB41_9BACT</name>
<proteinExistence type="predicted"/>
<sequence length="166" mass="18762">MRFSNLSLLFALPIFLASCEADPAPATAPKTESDISTTLLGTWETVEVDVIYRTYENRDTSFQQVIREADWGRLFGVRPARTEFMADGKHKRTHTLTSGQVADVTNGLWKVQSGDSLLIIEPNKTFYYAHELTGDRLVLTGVVDYDYDGEADDEYRSVMRLVSRTK</sequence>
<accession>A0ABX0XB41</accession>
<evidence type="ECO:0000313" key="2">
    <source>
        <dbReference type="EMBL" id="NJC26486.1"/>
    </source>
</evidence>
<comment type="caution">
    <text evidence="2">The sequence shown here is derived from an EMBL/GenBank/DDBJ whole genome shotgun (WGS) entry which is preliminary data.</text>
</comment>
<keyword evidence="3" id="KW-1185">Reference proteome</keyword>
<evidence type="ECO:0000256" key="1">
    <source>
        <dbReference type="SAM" id="SignalP"/>
    </source>
</evidence>
<evidence type="ECO:0008006" key="4">
    <source>
        <dbReference type="Google" id="ProtNLM"/>
    </source>
</evidence>
<dbReference type="PROSITE" id="PS51257">
    <property type="entry name" value="PROKAR_LIPOPROTEIN"/>
    <property type="match status" value="1"/>
</dbReference>
<reference evidence="2 3" key="1">
    <citation type="submission" date="2020-03" db="EMBL/GenBank/DDBJ databases">
        <title>Genomic Encyclopedia of Type Strains, Phase IV (KMG-IV): sequencing the most valuable type-strain genomes for metagenomic binning, comparative biology and taxonomic classification.</title>
        <authorList>
            <person name="Goeker M."/>
        </authorList>
    </citation>
    <scope>NUCLEOTIDE SEQUENCE [LARGE SCALE GENOMIC DNA]</scope>
    <source>
        <strain evidence="2 3">DSM 105096</strain>
    </source>
</reference>
<organism evidence="2 3">
    <name type="scientific">Neolewinella antarctica</name>
    <dbReference type="NCBI Taxonomy" id="442734"/>
    <lineage>
        <taxon>Bacteria</taxon>
        <taxon>Pseudomonadati</taxon>
        <taxon>Bacteroidota</taxon>
        <taxon>Saprospiria</taxon>
        <taxon>Saprospirales</taxon>
        <taxon>Lewinellaceae</taxon>
        <taxon>Neolewinella</taxon>
    </lineage>
</organism>
<dbReference type="EMBL" id="JAATJH010000002">
    <property type="protein sequence ID" value="NJC26486.1"/>
    <property type="molecule type" value="Genomic_DNA"/>
</dbReference>
<protein>
    <recommendedName>
        <fullName evidence="4">Lipocalin-like domain-containing protein</fullName>
    </recommendedName>
</protein>
<evidence type="ECO:0000313" key="3">
    <source>
        <dbReference type="Proteomes" id="UP000770785"/>
    </source>
</evidence>
<dbReference type="Proteomes" id="UP000770785">
    <property type="component" value="Unassembled WGS sequence"/>
</dbReference>
<feature type="signal peptide" evidence="1">
    <location>
        <begin position="1"/>
        <end position="23"/>
    </location>
</feature>
<keyword evidence="1" id="KW-0732">Signal</keyword>
<gene>
    <name evidence="2" type="ORF">GGR27_001985</name>
</gene>
<dbReference type="RefSeq" id="WP_168037222.1">
    <property type="nucleotide sequence ID" value="NZ_JAATJH010000002.1"/>
</dbReference>